<reference evidence="2" key="2">
    <citation type="submission" date="2020-09" db="EMBL/GenBank/DDBJ databases">
        <authorList>
            <person name="Sun Q."/>
            <person name="Kim S."/>
        </authorList>
    </citation>
    <scope>NUCLEOTIDE SEQUENCE</scope>
    <source>
        <strain evidence="2">KCTC 32255</strain>
    </source>
</reference>
<feature type="transmembrane region" description="Helical" evidence="1">
    <location>
        <begin position="361"/>
        <end position="380"/>
    </location>
</feature>
<feature type="transmembrane region" description="Helical" evidence="1">
    <location>
        <begin position="444"/>
        <end position="463"/>
    </location>
</feature>
<dbReference type="RefSeq" id="WP_189619417.1">
    <property type="nucleotide sequence ID" value="NZ_BMZA01000001.1"/>
</dbReference>
<evidence type="ECO:0000256" key="1">
    <source>
        <dbReference type="SAM" id="Phobius"/>
    </source>
</evidence>
<protein>
    <submittedName>
        <fullName evidence="2">Uncharacterized protein</fullName>
    </submittedName>
</protein>
<gene>
    <name evidence="2" type="ORF">GCM10011614_04100</name>
</gene>
<evidence type="ECO:0000313" key="3">
    <source>
        <dbReference type="Proteomes" id="UP000648075"/>
    </source>
</evidence>
<accession>A0A918P9T5</accession>
<dbReference type="EMBL" id="BMZA01000001">
    <property type="protein sequence ID" value="GGY92482.1"/>
    <property type="molecule type" value="Genomic_DNA"/>
</dbReference>
<dbReference type="Proteomes" id="UP000648075">
    <property type="component" value="Unassembled WGS sequence"/>
</dbReference>
<feature type="transmembrane region" description="Helical" evidence="1">
    <location>
        <begin position="174"/>
        <end position="198"/>
    </location>
</feature>
<feature type="transmembrane region" description="Helical" evidence="1">
    <location>
        <begin position="59"/>
        <end position="77"/>
    </location>
</feature>
<feature type="transmembrane region" description="Helical" evidence="1">
    <location>
        <begin position="262"/>
        <end position="284"/>
    </location>
</feature>
<organism evidence="2 3">
    <name type="scientific">Novosphingobium colocasiae</name>
    <dbReference type="NCBI Taxonomy" id="1256513"/>
    <lineage>
        <taxon>Bacteria</taxon>
        <taxon>Pseudomonadati</taxon>
        <taxon>Pseudomonadota</taxon>
        <taxon>Alphaproteobacteria</taxon>
        <taxon>Sphingomonadales</taxon>
        <taxon>Sphingomonadaceae</taxon>
        <taxon>Novosphingobium</taxon>
    </lineage>
</organism>
<name>A0A918P9T5_9SPHN</name>
<feature type="transmembrane region" description="Helical" evidence="1">
    <location>
        <begin position="210"/>
        <end position="227"/>
    </location>
</feature>
<keyword evidence="1" id="KW-0812">Transmembrane</keyword>
<dbReference type="AlphaFoldDB" id="A0A918P9T5"/>
<sequence>MAGGDGTDGDNQAMTPKARESVVFLAVALGMAVLVALLSGVDDALVSRTYFLAQDRPGALYAIAALIAVALIAPRTPGWPQAMPRPRRVRAMAAAIVALLWAGTWLVMANYPVSRDEHMALFDAHVLAAGHLAQPLAPSWQPFAKALVPDFLMDVPGHRALISSYLPVNAALRALFGAVADPALLNPLLTAAGLLALWRVALRLFPTCPGAVWVCLGGYLLSAQILVTGMTGYAMTAHLTLNLVWLALFLRGGRWETVAALAIGWLAMGLHQIVFHPLFAAPFILSLLAERRWRTFAIYTAGYGLAGLFWASYPGLVLREAGVLPAGGVGAPQGLIARVLAILATPQPYALPLMAYNLLRFAVWTPLFVLPLAALAWPTVRGNRGVALPLMAGVVLTLGAIAVLMPYQGHGWGYRYLHPVLGNLILLAGTGYQRWSQNAPRRAAATTAWLALATAGLLPFLGWQAHVFVRPYAAMSQWIGRQRADFVVLDTEYPPQITDQVRNLPDLSNRPLVFSSYELSGPALVELCRRGTVLPVPRGTFRAMGLLPADTPDNALFPSRMAPLAGQGCVVPAR</sequence>
<keyword evidence="1" id="KW-1133">Transmembrane helix</keyword>
<evidence type="ECO:0000313" key="2">
    <source>
        <dbReference type="EMBL" id="GGY92482.1"/>
    </source>
</evidence>
<feature type="transmembrane region" description="Helical" evidence="1">
    <location>
        <begin position="89"/>
        <end position="108"/>
    </location>
</feature>
<keyword evidence="1" id="KW-0472">Membrane</keyword>
<feature type="transmembrane region" description="Helical" evidence="1">
    <location>
        <begin position="387"/>
        <end position="407"/>
    </location>
</feature>
<comment type="caution">
    <text evidence="2">The sequence shown here is derived from an EMBL/GenBank/DDBJ whole genome shotgun (WGS) entry which is preliminary data.</text>
</comment>
<keyword evidence="3" id="KW-1185">Reference proteome</keyword>
<reference evidence="2" key="1">
    <citation type="journal article" date="2014" name="Int. J. Syst. Evol. Microbiol.">
        <title>Complete genome sequence of Corynebacterium casei LMG S-19264T (=DSM 44701T), isolated from a smear-ripened cheese.</title>
        <authorList>
            <consortium name="US DOE Joint Genome Institute (JGI-PGF)"/>
            <person name="Walter F."/>
            <person name="Albersmeier A."/>
            <person name="Kalinowski J."/>
            <person name="Ruckert C."/>
        </authorList>
    </citation>
    <scope>NUCLEOTIDE SEQUENCE</scope>
    <source>
        <strain evidence="2">KCTC 32255</strain>
    </source>
</reference>
<feature type="transmembrane region" description="Helical" evidence="1">
    <location>
        <begin position="296"/>
        <end position="316"/>
    </location>
</feature>
<feature type="transmembrane region" description="Helical" evidence="1">
    <location>
        <begin position="21"/>
        <end position="39"/>
    </location>
</feature>
<proteinExistence type="predicted"/>